<dbReference type="InterPro" id="IPR050645">
    <property type="entry name" value="Histidine_acid_phosphatase"/>
</dbReference>
<dbReference type="RefSeq" id="XP_033652061.1">
    <property type="nucleotide sequence ID" value="XM_033801952.1"/>
</dbReference>
<organism evidence="3 4">
    <name type="scientific">Westerdykella ornata</name>
    <dbReference type="NCBI Taxonomy" id="318751"/>
    <lineage>
        <taxon>Eukaryota</taxon>
        <taxon>Fungi</taxon>
        <taxon>Dikarya</taxon>
        <taxon>Ascomycota</taxon>
        <taxon>Pezizomycotina</taxon>
        <taxon>Dothideomycetes</taxon>
        <taxon>Pleosporomycetidae</taxon>
        <taxon>Pleosporales</taxon>
        <taxon>Sporormiaceae</taxon>
        <taxon>Westerdykella</taxon>
    </lineage>
</organism>
<evidence type="ECO:0000256" key="1">
    <source>
        <dbReference type="SAM" id="Phobius"/>
    </source>
</evidence>
<sequence length="670" mass="71508">MPALPLPMLFPLLLLPIISTLSFLTLAQDDNNNPSTRHIHAAIAFIRTGIRTPLLDPSSPKRLTPLGAHQMFTLGQHLRGRYLGDSGSAFDGPGGHEPIEVFGRDGVIDPGQMVRVRTLDRAYLIASAQACMQGMYPPRSLVQAAEHETETETETTGLQSQLANGSVVEFPLGGYQYVPIQTFGVNDPGVVVLNGERNCKSAIRESVRYRSTEAYVEKRRGSEGFFERLRGWDGEGGDGGLFGGNYSNALLIHDYLTHGLAHSPTIRNAFLSPSSPLYGSLPTLQRYADESAWYAWGNTTIDETDQQSWSPPLPQSDLQAMPGRTLAGFVLNSFQEFFFFKPVDGGGGSGGSGGLASAVPDPRPLTLLFGEYEPLVALSSLLVLDYADPGFRGVPPFGSALVFEVFSKGGSASGAAETNKDGLREGEDLWVNVFFLNGTAFYDDGDDTGNGARWQAYPMFADERSGIDMPWPEFERRMSRISTAGVAEWCGLCNATTVFCQGVVGDGVDGNAGGAPLDIDGASGGHKKTKVVPLSSAWAALGIVLGLQLAMVMVLMVLVVCCGYQFRRGDPDDAWLCGGRRRRRGSGFKGSAKLASDPDLSLAGDAGVSAGATVLKGGHGRVESWELRQKGVGCGESAGGEGSDRSSFDVLDESEADLAGARRVEVVEIV</sequence>
<protein>
    <submittedName>
        <fullName evidence="3">Phosphoglycerate mutase-like protein</fullName>
    </submittedName>
</protein>
<dbReference type="EMBL" id="ML986502">
    <property type="protein sequence ID" value="KAF2274522.1"/>
    <property type="molecule type" value="Genomic_DNA"/>
</dbReference>
<feature type="signal peptide" evidence="2">
    <location>
        <begin position="1"/>
        <end position="27"/>
    </location>
</feature>
<reference evidence="3" key="1">
    <citation type="journal article" date="2020" name="Stud. Mycol.">
        <title>101 Dothideomycetes genomes: a test case for predicting lifestyles and emergence of pathogens.</title>
        <authorList>
            <person name="Haridas S."/>
            <person name="Albert R."/>
            <person name="Binder M."/>
            <person name="Bloem J."/>
            <person name="Labutti K."/>
            <person name="Salamov A."/>
            <person name="Andreopoulos B."/>
            <person name="Baker S."/>
            <person name="Barry K."/>
            <person name="Bills G."/>
            <person name="Bluhm B."/>
            <person name="Cannon C."/>
            <person name="Castanera R."/>
            <person name="Culley D."/>
            <person name="Daum C."/>
            <person name="Ezra D."/>
            <person name="Gonzalez J."/>
            <person name="Henrissat B."/>
            <person name="Kuo A."/>
            <person name="Liang C."/>
            <person name="Lipzen A."/>
            <person name="Lutzoni F."/>
            <person name="Magnuson J."/>
            <person name="Mondo S."/>
            <person name="Nolan M."/>
            <person name="Ohm R."/>
            <person name="Pangilinan J."/>
            <person name="Park H.-J."/>
            <person name="Ramirez L."/>
            <person name="Alfaro M."/>
            <person name="Sun H."/>
            <person name="Tritt A."/>
            <person name="Yoshinaga Y."/>
            <person name="Zwiers L.-H."/>
            <person name="Turgeon B."/>
            <person name="Goodwin S."/>
            <person name="Spatafora J."/>
            <person name="Crous P."/>
            <person name="Grigoriev I."/>
        </authorList>
    </citation>
    <scope>NUCLEOTIDE SEQUENCE</scope>
    <source>
        <strain evidence="3">CBS 379.55</strain>
    </source>
</reference>
<gene>
    <name evidence="3" type="ORF">EI97DRAFT_477057</name>
</gene>
<dbReference type="OrthoDB" id="258392at2759"/>
<keyword evidence="1" id="KW-1133">Transmembrane helix</keyword>
<dbReference type="InterPro" id="IPR029033">
    <property type="entry name" value="His_PPase_superfam"/>
</dbReference>
<dbReference type="Proteomes" id="UP000800097">
    <property type="component" value="Unassembled WGS sequence"/>
</dbReference>
<feature type="chain" id="PRO_5025530240" evidence="2">
    <location>
        <begin position="28"/>
        <end position="670"/>
    </location>
</feature>
<keyword evidence="4" id="KW-1185">Reference proteome</keyword>
<proteinExistence type="predicted"/>
<accession>A0A6A6JDL9</accession>
<evidence type="ECO:0000313" key="4">
    <source>
        <dbReference type="Proteomes" id="UP000800097"/>
    </source>
</evidence>
<evidence type="ECO:0000256" key="2">
    <source>
        <dbReference type="SAM" id="SignalP"/>
    </source>
</evidence>
<evidence type="ECO:0000313" key="3">
    <source>
        <dbReference type="EMBL" id="KAF2274522.1"/>
    </source>
</evidence>
<dbReference type="PANTHER" id="PTHR11567">
    <property type="entry name" value="ACID PHOSPHATASE-RELATED"/>
    <property type="match status" value="1"/>
</dbReference>
<keyword evidence="2" id="KW-0732">Signal</keyword>
<keyword evidence="1" id="KW-0472">Membrane</keyword>
<dbReference type="AlphaFoldDB" id="A0A6A6JDL9"/>
<dbReference type="GeneID" id="54555127"/>
<dbReference type="SUPFAM" id="SSF53254">
    <property type="entry name" value="Phosphoglycerate mutase-like"/>
    <property type="match status" value="1"/>
</dbReference>
<dbReference type="GO" id="GO:0016791">
    <property type="term" value="F:phosphatase activity"/>
    <property type="evidence" value="ECO:0007669"/>
    <property type="project" value="TreeGrafter"/>
</dbReference>
<keyword evidence="1" id="KW-0812">Transmembrane</keyword>
<feature type="transmembrane region" description="Helical" evidence="1">
    <location>
        <begin position="537"/>
        <end position="561"/>
    </location>
</feature>
<name>A0A6A6JDL9_WESOR</name>
<dbReference type="PANTHER" id="PTHR11567:SF127">
    <property type="entry name" value="HISTIDINE ACID PHOSPHATASE"/>
    <property type="match status" value="1"/>
</dbReference>
<dbReference type="Gene3D" id="3.40.50.1240">
    <property type="entry name" value="Phosphoglycerate mutase-like"/>
    <property type="match status" value="1"/>
</dbReference>